<keyword evidence="3" id="KW-0812">Transmembrane</keyword>
<dbReference type="InterPro" id="IPR051158">
    <property type="entry name" value="Metallophosphoesterase_sf"/>
</dbReference>
<dbReference type="EMBL" id="AE015927">
    <property type="protein sequence ID" value="AAO35731.1"/>
    <property type="molecule type" value="Genomic_DNA"/>
</dbReference>
<dbReference type="HOGENOM" id="CLU_025443_1_0_9"/>
<reference evidence="5 6" key="1">
    <citation type="journal article" date="2003" name="Proc. Natl. Acad. Sci. U.S.A.">
        <title>The genome sequence of Clostridium tetani, the causative agent of tetanus disease.</title>
        <authorList>
            <person name="Brueggemann H."/>
            <person name="Baumer S."/>
            <person name="Fricke W.F."/>
            <person name="Wiezer A."/>
            <person name="Liesegang H."/>
            <person name="Decker I."/>
            <person name="Herzberg C."/>
            <person name="Martinez-Arias R."/>
            <person name="Merkl R."/>
            <person name="Henne A."/>
            <person name="Gottschalk G."/>
        </authorList>
    </citation>
    <scope>NUCLEOTIDE SEQUENCE [LARGE SCALE GENOMIC DNA]</scope>
    <source>
        <strain evidence="6">Massachusetts / E88</strain>
    </source>
</reference>
<evidence type="ECO:0000256" key="3">
    <source>
        <dbReference type="SAM" id="Phobius"/>
    </source>
</evidence>
<dbReference type="Pfam" id="PF06961">
    <property type="entry name" value="DUF1294"/>
    <property type="match status" value="1"/>
</dbReference>
<name>Q895V9_CLOTE</name>
<keyword evidence="2 5" id="KW-0378">Hydrolase</keyword>
<dbReference type="InterPro" id="IPR010718">
    <property type="entry name" value="DUF1294"/>
</dbReference>
<dbReference type="CDD" id="cd07385">
    <property type="entry name" value="MPP_YkuE_C"/>
    <property type="match status" value="1"/>
</dbReference>
<dbReference type="InterPro" id="IPR004843">
    <property type="entry name" value="Calcineurin-like_PHP"/>
</dbReference>
<feature type="transmembrane region" description="Helical" evidence="3">
    <location>
        <begin position="6"/>
        <end position="22"/>
    </location>
</feature>
<feature type="transmembrane region" description="Helical" evidence="3">
    <location>
        <begin position="34"/>
        <end position="55"/>
    </location>
</feature>
<dbReference type="OrthoDB" id="9780884at2"/>
<dbReference type="InterPro" id="IPR029052">
    <property type="entry name" value="Metallo-depent_PP-like"/>
</dbReference>
<evidence type="ECO:0000256" key="2">
    <source>
        <dbReference type="ARBA" id="ARBA00022801"/>
    </source>
</evidence>
<dbReference type="GO" id="GO:0008758">
    <property type="term" value="F:UDP-2,3-diacylglucosamine hydrolase activity"/>
    <property type="evidence" value="ECO:0007669"/>
    <property type="project" value="TreeGrafter"/>
</dbReference>
<organism evidence="5 6">
    <name type="scientific">Clostridium tetani (strain Massachusetts / E88)</name>
    <dbReference type="NCBI Taxonomy" id="212717"/>
    <lineage>
        <taxon>Bacteria</taxon>
        <taxon>Bacillati</taxon>
        <taxon>Bacillota</taxon>
        <taxon>Clostridia</taxon>
        <taxon>Eubacteriales</taxon>
        <taxon>Clostridiaceae</taxon>
        <taxon>Clostridium</taxon>
    </lineage>
</organism>
<dbReference type="GeneID" id="24252566"/>
<dbReference type="AlphaFoldDB" id="Q895V9"/>
<dbReference type="PANTHER" id="PTHR31302:SF31">
    <property type="entry name" value="PHOSPHODIESTERASE YAEI"/>
    <property type="match status" value="1"/>
</dbReference>
<evidence type="ECO:0000313" key="6">
    <source>
        <dbReference type="Proteomes" id="UP000001412"/>
    </source>
</evidence>
<dbReference type="PANTHER" id="PTHR31302">
    <property type="entry name" value="TRANSMEMBRANE PROTEIN WITH METALLOPHOSPHOESTERASE DOMAIN-RELATED"/>
    <property type="match status" value="1"/>
</dbReference>
<dbReference type="Pfam" id="PF00149">
    <property type="entry name" value="Metallophos"/>
    <property type="match status" value="1"/>
</dbReference>
<evidence type="ECO:0000256" key="1">
    <source>
        <dbReference type="ARBA" id="ARBA00022723"/>
    </source>
</evidence>
<keyword evidence="6" id="KW-1185">Reference proteome</keyword>
<proteinExistence type="predicted"/>
<dbReference type="GO" id="GO:0046872">
    <property type="term" value="F:metal ion binding"/>
    <property type="evidence" value="ECO:0007669"/>
    <property type="project" value="UniProtKB-KW"/>
</dbReference>
<dbReference type="GO" id="GO:0009245">
    <property type="term" value="P:lipid A biosynthetic process"/>
    <property type="evidence" value="ECO:0007669"/>
    <property type="project" value="TreeGrafter"/>
</dbReference>
<dbReference type="RefSeq" id="WP_011099393.1">
    <property type="nucleotide sequence ID" value="NC_004557.1"/>
</dbReference>
<dbReference type="GO" id="GO:0016020">
    <property type="term" value="C:membrane"/>
    <property type="evidence" value="ECO:0007669"/>
    <property type="project" value="GOC"/>
</dbReference>
<keyword evidence="3" id="KW-1133">Transmembrane helix</keyword>
<protein>
    <submittedName>
        <fullName evidence="5">Phosphoesterase</fullName>
        <ecNumber evidence="5">3.1.-.-</ecNumber>
    </submittedName>
</protein>
<dbReference type="STRING" id="212717.CTC_01157"/>
<dbReference type="SUPFAM" id="SSF56300">
    <property type="entry name" value="Metallo-dependent phosphatases"/>
    <property type="match status" value="1"/>
</dbReference>
<dbReference type="Proteomes" id="UP000001412">
    <property type="component" value="Chromosome"/>
</dbReference>
<accession>Q895V9</accession>
<gene>
    <name evidence="5" type="ordered locus">CTC_01157</name>
</gene>
<keyword evidence="3" id="KW-0472">Membrane</keyword>
<dbReference type="Gene3D" id="3.60.21.10">
    <property type="match status" value="1"/>
</dbReference>
<feature type="domain" description="Calcineurin-like phosphoesterase" evidence="4">
    <location>
        <begin position="110"/>
        <end position="278"/>
    </location>
</feature>
<feature type="transmembrane region" description="Helical" evidence="3">
    <location>
        <begin position="67"/>
        <end position="86"/>
    </location>
</feature>
<keyword evidence="1" id="KW-0479">Metal-binding</keyword>
<evidence type="ECO:0000259" key="4">
    <source>
        <dbReference type="Pfam" id="PF00149"/>
    </source>
</evidence>
<dbReference type="KEGG" id="ctc:CTC_01157"/>
<sequence>MSKCFSWYFILLNLLGILLMYIDKEKAKRSKWRIKESTLLSVAVLGGSIGSYIGMKIFRHKTKHAKFKYGIPFIILIQLLIFLYLGNNNISISHYSIESTKLPPKFNGYKVVQISDLHNKVFPKNNKKLIGSIKSQKPDVIFITGDIIDRRRYDEEKALMLIKEIKSIAPIYYVPGNHETWSGRFLSLEKKLLKNGVIVLRNNSVSVKRGEDEIFIYGVDDPAFNTKGYSENYKDYNIVKEEIEKINKKDSYNVLLCHRSELFSLYVDEKIDLVFTGHAYGGQAILPLLGGVIAPNQGFFPSYYRGVYNDGNTYMVVSRGLGNSLVPIRLFNPPELVVVKMERK</sequence>
<dbReference type="EC" id="3.1.-.-" evidence="5"/>
<evidence type="ECO:0000313" key="5">
    <source>
        <dbReference type="EMBL" id="AAO35731.1"/>
    </source>
</evidence>